<evidence type="ECO:0000313" key="1">
    <source>
        <dbReference type="EMBL" id="ASV88002.1"/>
    </source>
</evidence>
<dbReference type="KEGG" id="och:CES85_2784"/>
<keyword evidence="1" id="KW-0614">Plasmid</keyword>
<dbReference type="EMBL" id="CP022605">
    <property type="protein sequence ID" value="ASV88002.1"/>
    <property type="molecule type" value="Genomic_DNA"/>
</dbReference>
<gene>
    <name evidence="1" type="ORF">CES85_2784</name>
</gene>
<dbReference type="Proteomes" id="UP000215256">
    <property type="component" value="Plasmid unnamed1"/>
</dbReference>
<sequence length="52" mass="5713">MSLSASGEALTEKEKPLLEAQRSLEAARNVQGCNMKAYELVSRLKALNLSDF</sequence>
<name>A0A248UN13_9HYPH</name>
<evidence type="ECO:0000313" key="2">
    <source>
        <dbReference type="Proteomes" id="UP000215256"/>
    </source>
</evidence>
<accession>A0A248UN13</accession>
<dbReference type="AlphaFoldDB" id="A0A248UN13"/>
<proteinExistence type="predicted"/>
<reference evidence="1 2" key="1">
    <citation type="submission" date="2017-07" db="EMBL/GenBank/DDBJ databases">
        <title>Phylogenetic study on the rhizospheric bacterium Ochrobactrum sp. A44.</title>
        <authorList>
            <person name="Krzyzanowska D.M."/>
            <person name="Ossowicki A."/>
            <person name="Rajewska M."/>
            <person name="Maciag T."/>
            <person name="Kaczynski Z."/>
            <person name="Czerwicka M."/>
            <person name="Jafra S."/>
        </authorList>
    </citation>
    <scope>NUCLEOTIDE SEQUENCE [LARGE SCALE GENOMIC DNA]</scope>
    <source>
        <strain evidence="1 2">A44</strain>
        <plasmid evidence="1 2">unnamed1</plasmid>
    </source>
</reference>
<organism evidence="1 2">
    <name type="scientific">Ochrobactrum quorumnocens</name>
    <dbReference type="NCBI Taxonomy" id="271865"/>
    <lineage>
        <taxon>Bacteria</taxon>
        <taxon>Pseudomonadati</taxon>
        <taxon>Pseudomonadota</taxon>
        <taxon>Alphaproteobacteria</taxon>
        <taxon>Hyphomicrobiales</taxon>
        <taxon>Brucellaceae</taxon>
        <taxon>Brucella/Ochrobactrum group</taxon>
        <taxon>Ochrobactrum</taxon>
    </lineage>
</organism>
<protein>
    <submittedName>
        <fullName evidence="1">Uncharacterized protein</fullName>
    </submittedName>
</protein>
<geneLocation type="plasmid" evidence="1 2">
    <name>unnamed1</name>
</geneLocation>